<reference evidence="1" key="2">
    <citation type="journal article" date="2015" name="Fish Shellfish Immunol.">
        <title>Early steps in the European eel (Anguilla anguilla)-Vibrio vulnificus interaction in the gills: Role of the RtxA13 toxin.</title>
        <authorList>
            <person name="Callol A."/>
            <person name="Pajuelo D."/>
            <person name="Ebbesson L."/>
            <person name="Teles M."/>
            <person name="MacKenzie S."/>
            <person name="Amaro C."/>
        </authorList>
    </citation>
    <scope>NUCLEOTIDE SEQUENCE</scope>
</reference>
<dbReference type="AlphaFoldDB" id="A0A0E9UV86"/>
<protein>
    <submittedName>
        <fullName evidence="1">Uncharacterized protein</fullName>
    </submittedName>
</protein>
<proteinExistence type="predicted"/>
<organism evidence="1">
    <name type="scientific">Anguilla anguilla</name>
    <name type="common">European freshwater eel</name>
    <name type="synonym">Muraena anguilla</name>
    <dbReference type="NCBI Taxonomy" id="7936"/>
    <lineage>
        <taxon>Eukaryota</taxon>
        <taxon>Metazoa</taxon>
        <taxon>Chordata</taxon>
        <taxon>Craniata</taxon>
        <taxon>Vertebrata</taxon>
        <taxon>Euteleostomi</taxon>
        <taxon>Actinopterygii</taxon>
        <taxon>Neopterygii</taxon>
        <taxon>Teleostei</taxon>
        <taxon>Anguilliformes</taxon>
        <taxon>Anguillidae</taxon>
        <taxon>Anguilla</taxon>
    </lineage>
</organism>
<accession>A0A0E9UV86</accession>
<name>A0A0E9UV86_ANGAN</name>
<dbReference type="EMBL" id="GBXM01038896">
    <property type="protein sequence ID" value="JAH69681.1"/>
    <property type="molecule type" value="Transcribed_RNA"/>
</dbReference>
<sequence>MLISNMYSEPCGHSKSSYGTSLRCACMPGLIPFNHTSV</sequence>
<evidence type="ECO:0000313" key="1">
    <source>
        <dbReference type="EMBL" id="JAH69681.1"/>
    </source>
</evidence>
<reference evidence="1" key="1">
    <citation type="submission" date="2014-11" db="EMBL/GenBank/DDBJ databases">
        <authorList>
            <person name="Amaro Gonzalez C."/>
        </authorList>
    </citation>
    <scope>NUCLEOTIDE SEQUENCE</scope>
</reference>